<evidence type="ECO:0000256" key="10">
    <source>
        <dbReference type="SAM" id="MobiDB-lite"/>
    </source>
</evidence>
<dbReference type="SMART" id="SM00037">
    <property type="entry name" value="CNX"/>
    <property type="match status" value="1"/>
</dbReference>
<dbReference type="PANTHER" id="PTHR11984">
    <property type="entry name" value="CONNEXIN"/>
    <property type="match status" value="1"/>
</dbReference>
<evidence type="ECO:0000313" key="15">
    <source>
        <dbReference type="Proteomes" id="UP001158576"/>
    </source>
</evidence>
<keyword evidence="5 9" id="KW-0303">Gap junction</keyword>
<feature type="region of interest" description="Disordered" evidence="10">
    <location>
        <begin position="379"/>
        <end position="411"/>
    </location>
</feature>
<feature type="transmembrane region" description="Helical" evidence="11">
    <location>
        <begin position="21"/>
        <end position="40"/>
    </location>
</feature>
<evidence type="ECO:0000256" key="2">
    <source>
        <dbReference type="ARBA" id="ARBA00004651"/>
    </source>
</evidence>
<protein>
    <recommendedName>
        <fullName evidence="9">Gap junction protein</fullName>
    </recommendedName>
</protein>
<keyword evidence="8 11" id="KW-0472">Membrane</keyword>
<keyword evidence="15" id="KW-1185">Reference proteome</keyword>
<feature type="region of interest" description="Disordered" evidence="10">
    <location>
        <begin position="423"/>
        <end position="447"/>
    </location>
</feature>
<comment type="subunit">
    <text evidence="9">A connexon is composed of a hexamer of connexins.</text>
</comment>
<feature type="domain" description="Connexin cysteine-rich" evidence="13">
    <location>
        <begin position="273"/>
        <end position="339"/>
    </location>
</feature>
<name>A0ABN7SEN3_OIKDI</name>
<proteinExistence type="inferred from homology"/>
<feature type="compositionally biased region" description="Polar residues" evidence="10">
    <location>
        <begin position="139"/>
        <end position="152"/>
    </location>
</feature>
<evidence type="ECO:0000256" key="5">
    <source>
        <dbReference type="ARBA" id="ARBA00022868"/>
    </source>
</evidence>
<evidence type="ECO:0000256" key="7">
    <source>
        <dbReference type="ARBA" id="ARBA00022989"/>
    </source>
</evidence>
<evidence type="ECO:0000256" key="8">
    <source>
        <dbReference type="ARBA" id="ARBA00023136"/>
    </source>
</evidence>
<feature type="region of interest" description="Disordered" evidence="10">
    <location>
        <begin position="114"/>
        <end position="220"/>
    </location>
</feature>
<organism evidence="14 15">
    <name type="scientific">Oikopleura dioica</name>
    <name type="common">Tunicate</name>
    <dbReference type="NCBI Taxonomy" id="34765"/>
    <lineage>
        <taxon>Eukaryota</taxon>
        <taxon>Metazoa</taxon>
        <taxon>Chordata</taxon>
        <taxon>Tunicata</taxon>
        <taxon>Appendicularia</taxon>
        <taxon>Copelata</taxon>
        <taxon>Oikopleuridae</taxon>
        <taxon>Oikopleura</taxon>
    </lineage>
</organism>
<evidence type="ECO:0000256" key="1">
    <source>
        <dbReference type="ARBA" id="ARBA00004610"/>
    </source>
</evidence>
<feature type="transmembrane region" description="Helical" evidence="11">
    <location>
        <begin position="76"/>
        <end position="94"/>
    </location>
</feature>
<dbReference type="PRINTS" id="PR00206">
    <property type="entry name" value="CONNEXIN"/>
</dbReference>
<dbReference type="PROSITE" id="PS00408">
    <property type="entry name" value="CONNEXINS_2"/>
    <property type="match status" value="1"/>
</dbReference>
<feature type="compositionally biased region" description="Basic residues" evidence="10">
    <location>
        <begin position="167"/>
        <end position="177"/>
    </location>
</feature>
<evidence type="ECO:0000259" key="13">
    <source>
        <dbReference type="SMART" id="SM01089"/>
    </source>
</evidence>
<accession>A0ABN7SEN3</accession>
<dbReference type="InterPro" id="IPR000500">
    <property type="entry name" value="Connexin"/>
</dbReference>
<reference evidence="14 15" key="1">
    <citation type="submission" date="2021-04" db="EMBL/GenBank/DDBJ databases">
        <authorList>
            <person name="Bliznina A."/>
        </authorList>
    </citation>
    <scope>NUCLEOTIDE SEQUENCE [LARGE SCALE GENOMIC DNA]</scope>
</reference>
<feature type="transmembrane region" description="Helical" evidence="11">
    <location>
        <begin position="320"/>
        <end position="344"/>
    </location>
</feature>
<evidence type="ECO:0000313" key="14">
    <source>
        <dbReference type="EMBL" id="CAG5095927.1"/>
    </source>
</evidence>
<dbReference type="Proteomes" id="UP001158576">
    <property type="component" value="Chromosome XSR"/>
</dbReference>
<feature type="transmembrane region" description="Helical" evidence="11">
    <location>
        <begin position="260"/>
        <end position="284"/>
    </location>
</feature>
<evidence type="ECO:0000259" key="12">
    <source>
        <dbReference type="SMART" id="SM00037"/>
    </source>
</evidence>
<feature type="compositionally biased region" description="Basic and acidic residues" evidence="10">
    <location>
        <begin position="114"/>
        <end position="125"/>
    </location>
</feature>
<dbReference type="PANTHER" id="PTHR11984:SF53">
    <property type="entry name" value="GAP JUNCTION PROTEIN"/>
    <property type="match status" value="1"/>
</dbReference>
<dbReference type="InterPro" id="IPR038359">
    <property type="entry name" value="Connexin_N_sf"/>
</dbReference>
<keyword evidence="4 9" id="KW-0812">Transmembrane</keyword>
<dbReference type="EMBL" id="OU015569">
    <property type="protein sequence ID" value="CAG5095927.1"/>
    <property type="molecule type" value="Genomic_DNA"/>
</dbReference>
<evidence type="ECO:0000256" key="11">
    <source>
        <dbReference type="SAM" id="Phobius"/>
    </source>
</evidence>
<comment type="subcellular location">
    <subcellularLocation>
        <location evidence="1">Cell junction</location>
        <location evidence="1">Gap junction</location>
    </subcellularLocation>
    <subcellularLocation>
        <location evidence="2 9">Cell membrane</location>
        <topology evidence="2 9">Multi-pass membrane protein</topology>
    </subcellularLocation>
</comment>
<dbReference type="Gene3D" id="1.20.1440.80">
    <property type="entry name" value="Gap junction channel protein cysteine-rich domain"/>
    <property type="match status" value="1"/>
</dbReference>
<evidence type="ECO:0000256" key="3">
    <source>
        <dbReference type="ARBA" id="ARBA00022475"/>
    </source>
</evidence>
<dbReference type="Pfam" id="PF00029">
    <property type="entry name" value="Connexin"/>
    <property type="match status" value="1"/>
</dbReference>
<dbReference type="InterPro" id="IPR017990">
    <property type="entry name" value="Connexin_CS"/>
</dbReference>
<keyword evidence="7 11" id="KW-1133">Transmembrane helix</keyword>
<comment type="similarity">
    <text evidence="9">Belongs to the connexin family.</text>
</comment>
<comment type="function">
    <text evidence="9">One gap junction consists of a cluster of closely packed pairs of transmembrane channels, the connexons, through which materials of low MW diffuse from one cell to a neighboring cell.</text>
</comment>
<evidence type="ECO:0000256" key="6">
    <source>
        <dbReference type="ARBA" id="ARBA00022949"/>
    </source>
</evidence>
<dbReference type="SMART" id="SM01089">
    <property type="entry name" value="Connexin_CCC"/>
    <property type="match status" value="1"/>
</dbReference>
<feature type="domain" description="Connexin N-terminal" evidence="12">
    <location>
        <begin position="42"/>
        <end position="75"/>
    </location>
</feature>
<keyword evidence="3" id="KW-1003">Cell membrane</keyword>
<sequence>MSWHFLERWLERANQHSTLIGKFWITYLIVCRMVIIGSIGDRVYADEQSEFRCNTQQPGCVQVCYNKFAPISHVRFWGFQLMCVTMPSVGFIVYSGHKAKEKMRVEQSKKQEAKAQLIAEKKSERAVSTSGSVLPAGQKPTTNMKEAQTQTHRQTDDDSDSSGNKNYHSRRSRHHRSRDNTNGHHTSRKHQKSPPQYEKEVEYDMPPPPMLQTGKGSDLQNQDQPVVQALLDSSKVTKENKEESKKKCGIMVGKSVSQHFHLYMANVFFRLASEATFGILQLWLFGYKVKELFKCQGFPCPHVVDCFISRPAEKTIFLNFMLGFTIFCVILNLMEFKYLCYLFFKARVKLTAKRSHPILPKPSSFRNFPAYEPLGKPLGFDMPEPRPPNQSPKGQNQLGLAPPPPMHPQSYVDVDAAASTFGNGHFATSAGEVEKRESRWNLPKKKS</sequence>
<evidence type="ECO:0000256" key="4">
    <source>
        <dbReference type="ARBA" id="ARBA00022692"/>
    </source>
</evidence>
<dbReference type="InterPro" id="IPR013092">
    <property type="entry name" value="Connexin_N"/>
</dbReference>
<gene>
    <name evidence="14" type="ORF">OKIOD_LOCUS5961</name>
</gene>
<dbReference type="InterPro" id="IPR019570">
    <property type="entry name" value="Connexin_CCC"/>
</dbReference>
<evidence type="ECO:0000256" key="9">
    <source>
        <dbReference type="RuleBase" id="RU000630"/>
    </source>
</evidence>
<keyword evidence="6" id="KW-0965">Cell junction</keyword>